<keyword evidence="4" id="KW-1185">Reference proteome</keyword>
<protein>
    <recommendedName>
        <fullName evidence="2">DUF6699 domain-containing protein</fullName>
    </recommendedName>
</protein>
<gene>
    <name evidence="3" type="ORF">POSPLADRAFT_1068099</name>
</gene>
<name>A0A1X6MK35_9APHY</name>
<accession>A0A1X6MK35</accession>
<organism evidence="3 4">
    <name type="scientific">Postia placenta MAD-698-R-SB12</name>
    <dbReference type="NCBI Taxonomy" id="670580"/>
    <lineage>
        <taxon>Eukaryota</taxon>
        <taxon>Fungi</taxon>
        <taxon>Dikarya</taxon>
        <taxon>Basidiomycota</taxon>
        <taxon>Agaricomycotina</taxon>
        <taxon>Agaricomycetes</taxon>
        <taxon>Polyporales</taxon>
        <taxon>Adustoporiaceae</taxon>
        <taxon>Rhodonia</taxon>
    </lineage>
</organism>
<dbReference type="InterPro" id="IPR046522">
    <property type="entry name" value="DUF6699"/>
</dbReference>
<evidence type="ECO:0000313" key="4">
    <source>
        <dbReference type="Proteomes" id="UP000194127"/>
    </source>
</evidence>
<dbReference type="GeneID" id="36327220"/>
<evidence type="ECO:0000313" key="3">
    <source>
        <dbReference type="EMBL" id="OSX56403.1"/>
    </source>
</evidence>
<feature type="compositionally biased region" description="Polar residues" evidence="1">
    <location>
        <begin position="1"/>
        <end position="10"/>
    </location>
</feature>
<feature type="region of interest" description="Disordered" evidence="1">
    <location>
        <begin position="387"/>
        <end position="500"/>
    </location>
</feature>
<feature type="compositionally biased region" description="Low complexity" evidence="1">
    <location>
        <begin position="433"/>
        <end position="442"/>
    </location>
</feature>
<dbReference type="OrthoDB" id="2970175at2759"/>
<sequence>MNSSQLTCLPTVQPERRQGGLTSAGEKQPSVLVSILSNLVHPSSHSILDTCPRQLAGSTGARGFPLTKLPPSEKYPSVSRAWTQINIIPLPEAFFRLTSRSSSAASGQRASAFALAAMFAASQVSMGPGNDRRVLALVFVAVGIVKARDPRIQRQSPRGARSIVAKVDQKGRCKTNILSVCGSTPWGLVHIPLTVERATGFVVMEAYVIIQYQLCVTLKGQVSARRRLPEFGVRQNATSRQAADLFAPRLPSMVGGERILGAEVLLRARGLMKSARTVQSCNAFHCVVPAAVGCAMSSTLARTATGSGWTCELSPVPRTYTKQQVKIMMPLKEFTLLHSPAGRNMFKKLLKSLDSTPSTPKMGRVELPDVGEGDVYYISTTDTSVIGKDWSSDSESSSSPRSPIAPWRRPLTPQPNGLKPRRRPSAPQPDSPLSPRRGSSSSQTEGRKPISRSSTPRVEDRGCSRSATPQPGLLQVTERTSSPVPAKSVPKGILKPAPPPQPVTLHWQLLPYEAPKSKKKLYFDVAHPPHLIRDHSHMPPVVLHSADMEKLASEIPLTEMNIRCSQLPHWDIEVSPSRPGGVRCFDVFQAIYETFHCVLSPTEKDYYIPAERLARCEAAFRARCKATPGLRDVELSHGMRRVDILEGRTIFMGLRRPIPSDDKPDRYWVLELGFPQNSR</sequence>
<dbReference type="Proteomes" id="UP000194127">
    <property type="component" value="Unassembled WGS sequence"/>
</dbReference>
<evidence type="ECO:0000259" key="2">
    <source>
        <dbReference type="Pfam" id="PF20415"/>
    </source>
</evidence>
<reference evidence="3 4" key="1">
    <citation type="submission" date="2017-04" db="EMBL/GenBank/DDBJ databases">
        <title>Genome Sequence of the Model Brown-Rot Fungus Postia placenta SB12.</title>
        <authorList>
            <consortium name="DOE Joint Genome Institute"/>
            <person name="Gaskell J."/>
            <person name="Kersten P."/>
            <person name="Larrondo L.F."/>
            <person name="Canessa P."/>
            <person name="Martinez D."/>
            <person name="Hibbett D."/>
            <person name="Schmoll M."/>
            <person name="Kubicek C.P."/>
            <person name="Martinez A.T."/>
            <person name="Yadav J."/>
            <person name="Master E."/>
            <person name="Magnuson J.K."/>
            <person name="James T."/>
            <person name="Yaver D."/>
            <person name="Berka R."/>
            <person name="Labutti K."/>
            <person name="Lipzen A."/>
            <person name="Aerts A."/>
            <person name="Barry K."/>
            <person name="Henrissat B."/>
            <person name="Blanchette R."/>
            <person name="Grigoriev I."/>
            <person name="Cullen D."/>
        </authorList>
    </citation>
    <scope>NUCLEOTIDE SEQUENCE [LARGE SCALE GENOMIC DNA]</scope>
    <source>
        <strain evidence="3 4">MAD-698-R-SB12</strain>
    </source>
</reference>
<dbReference type="RefSeq" id="XP_024333197.1">
    <property type="nucleotide sequence ID" value="XM_024482270.1"/>
</dbReference>
<dbReference type="AlphaFoldDB" id="A0A1X6MK35"/>
<proteinExistence type="predicted"/>
<feature type="region of interest" description="Disordered" evidence="1">
    <location>
        <begin position="1"/>
        <end position="25"/>
    </location>
</feature>
<evidence type="ECO:0000256" key="1">
    <source>
        <dbReference type="SAM" id="MobiDB-lite"/>
    </source>
</evidence>
<dbReference type="EMBL" id="KZ110613">
    <property type="protein sequence ID" value="OSX56403.1"/>
    <property type="molecule type" value="Genomic_DNA"/>
</dbReference>
<dbReference type="Pfam" id="PF20415">
    <property type="entry name" value="DUF6699"/>
    <property type="match status" value="1"/>
</dbReference>
<feature type="compositionally biased region" description="Low complexity" evidence="1">
    <location>
        <begin position="393"/>
        <end position="410"/>
    </location>
</feature>
<feature type="domain" description="DUF6699" evidence="2">
    <location>
        <begin position="521"/>
        <end position="656"/>
    </location>
</feature>